<dbReference type="GO" id="GO:0016853">
    <property type="term" value="F:isomerase activity"/>
    <property type="evidence" value="ECO:0007669"/>
    <property type="project" value="InterPro"/>
</dbReference>
<name>A0A8J3DEI7_9BACT</name>
<comment type="caution">
    <text evidence="1">The sequence shown here is derived from an EMBL/GenBank/DDBJ whole genome shotgun (WGS) entry which is preliminary data.</text>
</comment>
<reference evidence="1" key="2">
    <citation type="submission" date="2020-09" db="EMBL/GenBank/DDBJ databases">
        <authorList>
            <person name="Sun Q."/>
            <person name="Kim S."/>
        </authorList>
    </citation>
    <scope>NUCLEOTIDE SEQUENCE</scope>
    <source>
        <strain evidence="1">KCTC 12870</strain>
    </source>
</reference>
<accession>A0A8J3DEI7</accession>
<organism evidence="1 2">
    <name type="scientific">Cerasicoccus arenae</name>
    <dbReference type="NCBI Taxonomy" id="424488"/>
    <lineage>
        <taxon>Bacteria</taxon>
        <taxon>Pseudomonadati</taxon>
        <taxon>Verrucomicrobiota</taxon>
        <taxon>Opitutia</taxon>
        <taxon>Puniceicoccales</taxon>
        <taxon>Cerasicoccaceae</taxon>
        <taxon>Cerasicoccus</taxon>
    </lineage>
</organism>
<gene>
    <name evidence="1" type="ORF">GCM10007047_01450</name>
</gene>
<dbReference type="InterPro" id="IPR032586">
    <property type="entry name" value="UxaE"/>
</dbReference>
<dbReference type="Proteomes" id="UP000642829">
    <property type="component" value="Unassembled WGS sequence"/>
</dbReference>
<evidence type="ECO:0000313" key="2">
    <source>
        <dbReference type="Proteomes" id="UP000642829"/>
    </source>
</evidence>
<reference evidence="1" key="1">
    <citation type="journal article" date="2014" name="Int. J. Syst. Evol. Microbiol.">
        <title>Complete genome sequence of Corynebacterium casei LMG S-19264T (=DSM 44701T), isolated from a smear-ripened cheese.</title>
        <authorList>
            <consortium name="US DOE Joint Genome Institute (JGI-PGF)"/>
            <person name="Walter F."/>
            <person name="Albersmeier A."/>
            <person name="Kalinowski J."/>
            <person name="Ruckert C."/>
        </authorList>
    </citation>
    <scope>NUCLEOTIDE SEQUENCE</scope>
    <source>
        <strain evidence="1">KCTC 12870</strain>
    </source>
</reference>
<evidence type="ECO:0000313" key="1">
    <source>
        <dbReference type="EMBL" id="GHB90421.1"/>
    </source>
</evidence>
<evidence type="ECO:0008006" key="3">
    <source>
        <dbReference type="Google" id="ProtNLM"/>
    </source>
</evidence>
<keyword evidence="2" id="KW-1185">Reference proteome</keyword>
<protein>
    <recommendedName>
        <fullName evidence="3">Tagaturonate/fructuronate epimerase</fullName>
    </recommendedName>
</protein>
<dbReference type="RefSeq" id="WP_189510818.1">
    <property type="nucleotide sequence ID" value="NZ_BMXG01000001.1"/>
</dbReference>
<proteinExistence type="predicted"/>
<dbReference type="EMBL" id="BMXG01000001">
    <property type="protein sequence ID" value="GHB90421.1"/>
    <property type="molecule type" value="Genomic_DNA"/>
</dbReference>
<sequence>MNNETPVTLGLKKSFGFGDRLGLAGPGHLAALKGSDFAGIIAQQSIREMTRTNRTPEQVMKAAQTAIAAADFAQPWGADADHLKCEADVQWTAEAGFCFFTIDPSEHVVNEADDMAEDALKTGVSQLLDNRVFDDASWENAYLDGEWDIGTRKLKFDKESLYRAAVKYGHAVAHCETMAGFIAKHNLNKLYEIEVSVDETDAPTSHLEHLFFALELRRRGVTVVSLAPRFIGQFEKGIDYKGDIKAFESALEDHVAIAKAMGPYKISIHSGSDKFSIYPSIGRICGDLLHVKTAGTSYLEALRVLCRQSPALFKEIIAYSAGRFPEDKASYHISVTDDWVAGLGVIEADEKLFLDEDFGRQLLHVTFGSVLTKGVAADGKPFKEGILNVLEANTDLHAELLEKHLGKHISLLNAG</sequence>
<dbReference type="AlphaFoldDB" id="A0A8J3DEI7"/>
<dbReference type="Pfam" id="PF16257">
    <property type="entry name" value="UxaE"/>
    <property type="match status" value="1"/>
</dbReference>